<evidence type="ECO:0000256" key="3">
    <source>
        <dbReference type="ARBA" id="ARBA00022692"/>
    </source>
</evidence>
<feature type="transmembrane region" description="Helical" evidence="6">
    <location>
        <begin position="228"/>
        <end position="245"/>
    </location>
</feature>
<dbReference type="GO" id="GO:0022857">
    <property type="term" value="F:transmembrane transporter activity"/>
    <property type="evidence" value="ECO:0007669"/>
    <property type="project" value="InterPro"/>
</dbReference>
<dbReference type="PROSITE" id="PS50850">
    <property type="entry name" value="MFS"/>
    <property type="match status" value="1"/>
</dbReference>
<keyword evidence="9" id="KW-1185">Reference proteome</keyword>
<feature type="transmembrane region" description="Helical" evidence="6">
    <location>
        <begin position="49"/>
        <end position="67"/>
    </location>
</feature>
<evidence type="ECO:0000256" key="2">
    <source>
        <dbReference type="ARBA" id="ARBA00022448"/>
    </source>
</evidence>
<reference evidence="8 9" key="1">
    <citation type="submission" date="2013-12" db="EMBL/GenBank/DDBJ databases">
        <authorList>
            <consortium name="DOE Joint Genome Institute"/>
            <person name="Smidt H."/>
            <person name="Huntemann M."/>
            <person name="Han J."/>
            <person name="Chen A."/>
            <person name="Kyrpides N."/>
            <person name="Mavromatis K."/>
            <person name="Markowitz V."/>
            <person name="Palaniappan K."/>
            <person name="Ivanova N."/>
            <person name="Schaumberg A."/>
            <person name="Pati A."/>
            <person name="Liolios K."/>
            <person name="Nordberg H.P."/>
            <person name="Cantor M.N."/>
            <person name="Hua S.X."/>
            <person name="Woyke T."/>
        </authorList>
    </citation>
    <scope>NUCLEOTIDE SEQUENCE [LARGE SCALE GENOMIC DNA]</scope>
    <source>
        <strain evidence="9">DSM 15288</strain>
    </source>
</reference>
<dbReference type="HOGENOM" id="CLU_001265_59_9_9"/>
<organism evidence="8 9">
    <name type="scientific">Desulfitobacterium metallireducens DSM 15288</name>
    <dbReference type="NCBI Taxonomy" id="871968"/>
    <lineage>
        <taxon>Bacteria</taxon>
        <taxon>Bacillati</taxon>
        <taxon>Bacillota</taxon>
        <taxon>Clostridia</taxon>
        <taxon>Eubacteriales</taxon>
        <taxon>Desulfitobacteriaceae</taxon>
        <taxon>Desulfitobacterium</taxon>
    </lineage>
</organism>
<name>W0E9B5_9FIRM</name>
<feature type="transmembrane region" description="Helical" evidence="6">
    <location>
        <begin position="251"/>
        <end position="276"/>
    </location>
</feature>
<evidence type="ECO:0000256" key="6">
    <source>
        <dbReference type="SAM" id="Phobius"/>
    </source>
</evidence>
<evidence type="ECO:0000313" key="8">
    <source>
        <dbReference type="EMBL" id="AHF07347.1"/>
    </source>
</evidence>
<feature type="transmembrane region" description="Helical" evidence="6">
    <location>
        <begin position="102"/>
        <end position="123"/>
    </location>
</feature>
<evidence type="ECO:0000256" key="5">
    <source>
        <dbReference type="ARBA" id="ARBA00023136"/>
    </source>
</evidence>
<evidence type="ECO:0000259" key="7">
    <source>
        <dbReference type="PROSITE" id="PS50850"/>
    </source>
</evidence>
<evidence type="ECO:0000256" key="1">
    <source>
        <dbReference type="ARBA" id="ARBA00004651"/>
    </source>
</evidence>
<dbReference type="PANTHER" id="PTHR11360">
    <property type="entry name" value="MONOCARBOXYLATE TRANSPORTER"/>
    <property type="match status" value="1"/>
</dbReference>
<feature type="transmembrane region" description="Helical" evidence="6">
    <location>
        <begin position="135"/>
        <end position="157"/>
    </location>
</feature>
<dbReference type="OrthoDB" id="182417at2"/>
<dbReference type="Gene3D" id="1.20.1250.20">
    <property type="entry name" value="MFS general substrate transporter like domains"/>
    <property type="match status" value="2"/>
</dbReference>
<dbReference type="eggNOG" id="COG2807">
    <property type="taxonomic scope" value="Bacteria"/>
</dbReference>
<dbReference type="EMBL" id="CP007032">
    <property type="protein sequence ID" value="AHF07347.1"/>
    <property type="molecule type" value="Genomic_DNA"/>
</dbReference>
<dbReference type="PANTHER" id="PTHR11360:SF284">
    <property type="entry name" value="EG:103B4.3 PROTEIN-RELATED"/>
    <property type="match status" value="1"/>
</dbReference>
<feature type="transmembrane region" description="Helical" evidence="6">
    <location>
        <begin position="169"/>
        <end position="189"/>
    </location>
</feature>
<proteinExistence type="predicted"/>
<dbReference type="InterPro" id="IPR036259">
    <property type="entry name" value="MFS_trans_sf"/>
</dbReference>
<keyword evidence="4 6" id="KW-1133">Transmembrane helix</keyword>
<comment type="subcellular location">
    <subcellularLocation>
        <location evidence="1">Cell membrane</location>
        <topology evidence="1">Multi-pass membrane protein</topology>
    </subcellularLocation>
</comment>
<keyword evidence="5 6" id="KW-0472">Membrane</keyword>
<feature type="domain" description="Major facilitator superfamily (MFS) profile" evidence="7">
    <location>
        <begin position="10"/>
        <end position="403"/>
    </location>
</feature>
<protein>
    <submittedName>
        <fullName evidence="8">MFS transporter</fullName>
    </submittedName>
</protein>
<dbReference type="KEGG" id="dmt:DESME_10140"/>
<dbReference type="InterPro" id="IPR011701">
    <property type="entry name" value="MFS"/>
</dbReference>
<sequence>MEQSKKSYYPWLVFISLSLMFFAAVGMLGNTNGLYLTPVAKEMGWTRTAASWYLTIYMLVMAFSQPFASQLIYKVNSKLLLGTAMTFVCVATGAASQFHTAMAWNISAIFIGLGQAVIMYLAVPIILGNWFNKKYATLLGVALALGTVGSAIANPIAGQLITQYGWRSARLIMSVAAWVISMPGILFVIRFKPSEMGLKPYGYEEGQTSKAAAPLKGVSAVNALKSPALYMVVLVAGIVVLYASMNTQIPGYATSVGLATTVGAFAMTILNFANMGGKVFLGWLTDKVGYLGAMLTSLISGIVGVVVILMGGGNVTVFYTGLIFFGLCFAALTVMLPLLIKGIFGQREFGKIYSYVTMVQSVIAAFAAIIYARIFDLTKSFVFAWQLNLVTLVIGIILVIGAVKIGKKLVQE</sequence>
<evidence type="ECO:0000256" key="4">
    <source>
        <dbReference type="ARBA" id="ARBA00022989"/>
    </source>
</evidence>
<dbReference type="InterPro" id="IPR050327">
    <property type="entry name" value="Proton-linked_MCT"/>
</dbReference>
<keyword evidence="3 6" id="KW-0812">Transmembrane</keyword>
<keyword evidence="2" id="KW-0813">Transport</keyword>
<dbReference type="AlphaFoldDB" id="W0E9B5"/>
<dbReference type="SUPFAM" id="SSF103473">
    <property type="entry name" value="MFS general substrate transporter"/>
    <property type="match status" value="1"/>
</dbReference>
<dbReference type="RefSeq" id="WP_006716125.1">
    <property type="nucleotide sequence ID" value="NZ_CP007032.1"/>
</dbReference>
<feature type="transmembrane region" description="Helical" evidence="6">
    <location>
        <begin position="7"/>
        <end position="29"/>
    </location>
</feature>
<dbReference type="Proteomes" id="UP000010847">
    <property type="component" value="Chromosome"/>
</dbReference>
<feature type="transmembrane region" description="Helical" evidence="6">
    <location>
        <begin position="79"/>
        <end position="96"/>
    </location>
</feature>
<accession>W0E9B5</accession>
<feature type="transmembrane region" description="Helical" evidence="6">
    <location>
        <begin position="288"/>
        <end position="311"/>
    </location>
</feature>
<gene>
    <name evidence="8" type="ORF">DESME_10140</name>
</gene>
<evidence type="ECO:0000313" key="9">
    <source>
        <dbReference type="Proteomes" id="UP000010847"/>
    </source>
</evidence>
<dbReference type="GO" id="GO:0005886">
    <property type="term" value="C:plasma membrane"/>
    <property type="evidence" value="ECO:0007669"/>
    <property type="project" value="UniProtKB-SubCell"/>
</dbReference>
<dbReference type="Pfam" id="PF07690">
    <property type="entry name" value="MFS_1"/>
    <property type="match status" value="1"/>
</dbReference>
<feature type="transmembrane region" description="Helical" evidence="6">
    <location>
        <begin position="352"/>
        <end position="371"/>
    </location>
</feature>
<dbReference type="STRING" id="871968.DESME_10140"/>
<feature type="transmembrane region" description="Helical" evidence="6">
    <location>
        <begin position="317"/>
        <end position="340"/>
    </location>
</feature>
<feature type="transmembrane region" description="Helical" evidence="6">
    <location>
        <begin position="383"/>
        <end position="403"/>
    </location>
</feature>
<dbReference type="InterPro" id="IPR020846">
    <property type="entry name" value="MFS_dom"/>
</dbReference>